<keyword evidence="3 4" id="KW-0732">Signal</keyword>
<dbReference type="Proteomes" id="UP000824243">
    <property type="component" value="Unassembled WGS sequence"/>
</dbReference>
<name>A0A9D1VWK9_9FIRM</name>
<evidence type="ECO:0000313" key="6">
    <source>
        <dbReference type="EMBL" id="HIX48396.1"/>
    </source>
</evidence>
<dbReference type="GO" id="GO:0030246">
    <property type="term" value="F:carbohydrate binding"/>
    <property type="evidence" value="ECO:0007669"/>
    <property type="project" value="UniProtKB-ARBA"/>
</dbReference>
<dbReference type="PROSITE" id="PS51257">
    <property type="entry name" value="PROKAR_LIPOPROTEIN"/>
    <property type="match status" value="1"/>
</dbReference>
<evidence type="ECO:0000313" key="7">
    <source>
        <dbReference type="Proteomes" id="UP000824243"/>
    </source>
</evidence>
<gene>
    <name evidence="6" type="ORF">H9981_05210</name>
</gene>
<dbReference type="EMBL" id="DXFA01000094">
    <property type="protein sequence ID" value="HIX48396.1"/>
    <property type="molecule type" value="Genomic_DNA"/>
</dbReference>
<evidence type="ECO:0000256" key="3">
    <source>
        <dbReference type="ARBA" id="ARBA00022729"/>
    </source>
</evidence>
<dbReference type="GO" id="GO:0030313">
    <property type="term" value="C:cell envelope"/>
    <property type="evidence" value="ECO:0007669"/>
    <property type="project" value="UniProtKB-SubCell"/>
</dbReference>
<organism evidence="6 7">
    <name type="scientific">Candidatus Mediterraneibacter caccavium</name>
    <dbReference type="NCBI Taxonomy" id="2838661"/>
    <lineage>
        <taxon>Bacteria</taxon>
        <taxon>Bacillati</taxon>
        <taxon>Bacillota</taxon>
        <taxon>Clostridia</taxon>
        <taxon>Lachnospirales</taxon>
        <taxon>Lachnospiraceae</taxon>
        <taxon>Mediterraneibacter</taxon>
    </lineage>
</organism>
<reference evidence="6" key="2">
    <citation type="submission" date="2021-04" db="EMBL/GenBank/DDBJ databases">
        <authorList>
            <person name="Gilroy R."/>
        </authorList>
    </citation>
    <scope>NUCLEOTIDE SEQUENCE</scope>
    <source>
        <strain evidence="6">ChiSjej5B23-15282</strain>
    </source>
</reference>
<dbReference type="AlphaFoldDB" id="A0A9D1VWK9"/>
<reference evidence="6" key="1">
    <citation type="journal article" date="2021" name="PeerJ">
        <title>Extensive microbial diversity within the chicken gut microbiome revealed by metagenomics and culture.</title>
        <authorList>
            <person name="Gilroy R."/>
            <person name="Ravi A."/>
            <person name="Getino M."/>
            <person name="Pursley I."/>
            <person name="Horton D.L."/>
            <person name="Alikhan N.F."/>
            <person name="Baker D."/>
            <person name="Gharbi K."/>
            <person name="Hall N."/>
            <person name="Watson M."/>
            <person name="Adriaenssens E.M."/>
            <person name="Foster-Nyarko E."/>
            <person name="Jarju S."/>
            <person name="Secka A."/>
            <person name="Antonio M."/>
            <person name="Oren A."/>
            <person name="Chaudhuri R.R."/>
            <person name="La Ragione R."/>
            <person name="Hildebrand F."/>
            <person name="Pallen M.J."/>
        </authorList>
    </citation>
    <scope>NUCLEOTIDE SEQUENCE</scope>
    <source>
        <strain evidence="6">ChiSjej5B23-15282</strain>
    </source>
</reference>
<proteinExistence type="inferred from homology"/>
<dbReference type="InterPro" id="IPR028082">
    <property type="entry name" value="Peripla_BP_I"/>
</dbReference>
<protein>
    <submittedName>
        <fullName evidence="6">Substrate-binding domain-containing protein</fullName>
    </submittedName>
</protein>
<dbReference type="Pfam" id="PF13407">
    <property type="entry name" value="Peripla_BP_4"/>
    <property type="match status" value="1"/>
</dbReference>
<comment type="caution">
    <text evidence="6">The sequence shown here is derived from an EMBL/GenBank/DDBJ whole genome shotgun (WGS) entry which is preliminary data.</text>
</comment>
<feature type="domain" description="Periplasmic binding protein" evidence="5">
    <location>
        <begin position="51"/>
        <end position="304"/>
    </location>
</feature>
<evidence type="ECO:0000256" key="4">
    <source>
        <dbReference type="SAM" id="SignalP"/>
    </source>
</evidence>
<evidence type="ECO:0000259" key="5">
    <source>
        <dbReference type="Pfam" id="PF13407"/>
    </source>
</evidence>
<evidence type="ECO:0000256" key="1">
    <source>
        <dbReference type="ARBA" id="ARBA00004196"/>
    </source>
</evidence>
<sequence length="331" mass="35717">MKKKGLMLMLMAVFAVIFISGCKQNVGTPEDNAVVEETEEDPEEEGEKMLFGYSCPDLSNPFYQVLKESIATELENRGDPILVRDAQTDPALQASQIQEMIDAQVDLVFLCPVDPEQITGSLEALKEADIPVINLDVRVDEQDLTDAFIGSDDENAGKVCGENLTERKPDGGKLVIVESPQNAAVNARITGFEEKIRNKGFEVVRRIDAGGTETGVQAEMAAVLAEDPQIDAVMCGDDRMALQVLQALSDAGRSDILVYSVGGSPEVKSAMADPESPMAGVGAQSPINMGKTAVRTAVSLLDGGAYEEEVSVETFFINRDNLEMYGTDGWQ</sequence>
<dbReference type="PANTHER" id="PTHR46847:SF3">
    <property type="entry name" value="GALACTOFURANOSE-BINDING PROTEIN YTFQ"/>
    <property type="match status" value="1"/>
</dbReference>
<dbReference type="SUPFAM" id="SSF53822">
    <property type="entry name" value="Periplasmic binding protein-like I"/>
    <property type="match status" value="1"/>
</dbReference>
<feature type="signal peptide" evidence="4">
    <location>
        <begin position="1"/>
        <end position="25"/>
    </location>
</feature>
<dbReference type="InterPro" id="IPR025997">
    <property type="entry name" value="SBP_2_dom"/>
</dbReference>
<accession>A0A9D1VWK9</accession>
<feature type="chain" id="PRO_5038954730" evidence="4">
    <location>
        <begin position="26"/>
        <end position="331"/>
    </location>
</feature>
<comment type="subcellular location">
    <subcellularLocation>
        <location evidence="1">Cell envelope</location>
    </subcellularLocation>
</comment>
<evidence type="ECO:0000256" key="2">
    <source>
        <dbReference type="ARBA" id="ARBA00007639"/>
    </source>
</evidence>
<dbReference type="PANTHER" id="PTHR46847">
    <property type="entry name" value="D-ALLOSE-BINDING PERIPLASMIC PROTEIN-RELATED"/>
    <property type="match status" value="1"/>
</dbReference>
<dbReference type="Gene3D" id="3.40.50.2300">
    <property type="match status" value="2"/>
</dbReference>
<comment type="similarity">
    <text evidence="2">Belongs to the bacterial solute-binding protein 2 family.</text>
</comment>